<evidence type="ECO:0000259" key="1">
    <source>
        <dbReference type="Pfam" id="PF13946"/>
    </source>
</evidence>
<feature type="domain" description="DUF4214" evidence="1">
    <location>
        <begin position="42"/>
        <end position="98"/>
    </location>
</feature>
<evidence type="ECO:0000313" key="3">
    <source>
        <dbReference type="Proteomes" id="UP000535501"/>
    </source>
</evidence>
<dbReference type="Pfam" id="PF13946">
    <property type="entry name" value="DUF4214"/>
    <property type="match status" value="1"/>
</dbReference>
<gene>
    <name evidence="2" type="ORF">HNQ75_004050</name>
</gene>
<name>A0A7X0DFF0_9HYPH</name>
<protein>
    <submittedName>
        <fullName evidence="2">T5SS/PEP-CTERM-associated repeat protein</fullName>
    </submittedName>
</protein>
<evidence type="ECO:0000313" key="2">
    <source>
        <dbReference type="EMBL" id="MBB6182061.1"/>
    </source>
</evidence>
<dbReference type="EMBL" id="JACHEJ010000018">
    <property type="protein sequence ID" value="MBB6182061.1"/>
    <property type="molecule type" value="Genomic_DNA"/>
</dbReference>
<dbReference type="Gene3D" id="1.10.3130.20">
    <property type="entry name" value="Phycobilisome linker domain"/>
    <property type="match status" value="1"/>
</dbReference>
<reference evidence="2 3" key="1">
    <citation type="submission" date="2020-08" db="EMBL/GenBank/DDBJ databases">
        <title>Genomic Encyclopedia of Type Strains, Phase IV (KMG-IV): sequencing the most valuable type-strain genomes for metagenomic binning, comparative biology and taxonomic classification.</title>
        <authorList>
            <person name="Goeker M."/>
        </authorList>
    </citation>
    <scope>NUCLEOTIDE SEQUENCE [LARGE SCALE GENOMIC DNA]</scope>
    <source>
        <strain evidence="2 3">DSM 102134</strain>
    </source>
</reference>
<proteinExistence type="predicted"/>
<organism evidence="2 3">
    <name type="scientific">Pseudorhizobium flavum</name>
    <dbReference type="NCBI Taxonomy" id="1335061"/>
    <lineage>
        <taxon>Bacteria</taxon>
        <taxon>Pseudomonadati</taxon>
        <taxon>Pseudomonadota</taxon>
        <taxon>Alphaproteobacteria</taxon>
        <taxon>Hyphomicrobiales</taxon>
        <taxon>Rhizobiaceae</taxon>
        <taxon>Rhizobium/Agrobacterium group</taxon>
        <taxon>Pseudorhizobium</taxon>
    </lineage>
</organism>
<dbReference type="AlphaFoldDB" id="A0A7X0DFF0"/>
<dbReference type="InterPro" id="IPR038255">
    <property type="entry name" value="PBS_linker_sf"/>
</dbReference>
<dbReference type="Proteomes" id="UP000535501">
    <property type="component" value="Unassembled WGS sequence"/>
</dbReference>
<dbReference type="RefSeq" id="WP_172977963.1">
    <property type="nucleotide sequence ID" value="NZ_JACHEJ010000018.1"/>
</dbReference>
<keyword evidence="3" id="KW-1185">Reference proteome</keyword>
<accession>A0A7X0DFF0</accession>
<dbReference type="InterPro" id="IPR025282">
    <property type="entry name" value="DUF4214"/>
</dbReference>
<sequence length="798" mass="80686">MATIQGVYLALFGRPADPAGLTYWNGVTGNGADLTAIRGLAQQPEYLDRFDNFTSAEIVTAIYQSLFGRDPEPEGLNFFVAELDSGRQSIETIAINILDGAQASDASTIANKLSVSSAFTAFLDAQDLSEIYVGNAAAEYGRRHLVSVTDDTRTVELALATVAALPAGVTTKFFGELSEQFTDGTLLLDTDNYLDSTTDDPDGMIVGGGADLVVDGDFTLRGDGGAVAVSGAGTTVSFSNWTSIAGGPGLSDESIFTIADDAQVTMRDGFSLGHRIVFTGNDGSQINDIGGNNTGILNIFTGGRLTIDGFANFASYFAQPDDLNDGTETSTAFVTVVGQGSVLDLRGEHASFATTRGGVSHLTIADGGAVLLASGGSFGDVDDDTTTLGGEAYVYVSGPGSRMVNSGVDGLGFGRGSGSHAFLDVSDGGLVSSAEFLGFGRDGGTAEVGLRGGSSIESVFVHLGARGGQGVMTIDGSTLLLAGEDAAGQGAYLTVGMNASTTGASEMLVTNGGDVIIDGEGSFSPGFRVGRDGGQGTIRVDGIGSTFTVTGDDPDTVNPDGASGASFSGIGRGAGSVGTFEVTNGGAFQNSATGTIDIGRDEANGTLLVDGNGSLFGSGDYLRIGHENGQGRVVVSNSGSLRTEDTLFDGEEDISIRESGELLVSQGASLRGDVGNRGLFSVQATSSSNGLEGDFRQSADGVLDFDIAGAAGSAALTISGQVFLDGEINIDMLAGHGLAAGAEVILLDAAQGLSVGSSFDVTFSGLDASLDAQVVIADGTATLLIGVAGAFADNFAVA</sequence>
<comment type="caution">
    <text evidence="2">The sequence shown here is derived from an EMBL/GenBank/DDBJ whole genome shotgun (WGS) entry which is preliminary data.</text>
</comment>